<sequence length="325" mass="34559">MPRALITGASGQDGVYLMRLLQARGYGVHALMRSPPETTQRRLQAVGGAPEAVAWVAGAAGADALTALPELVKRVAPDEIYHLAGQSSVGASFADPAGTWRSHLDSALALLEALRVGATSARLFLAGSIEIFDPRDGAPINSATPLAPRSPYAAAKASLTLLAREYRRAYGLPVAVGHLSNHESPLRPERFVTRKVTDAAARIAGGSGERLSLGNLHVARDWGWAEEYVEAMWRLNQPDSAAECVIASGTSITLEAFVAAAFDQCGLHWREHVDVAEGLKRAGEAARVQADAAEAERLLGWRAQIAGEQVARRLADAALAALRRR</sequence>
<evidence type="ECO:0000256" key="4">
    <source>
        <dbReference type="ARBA" id="ARBA00023239"/>
    </source>
</evidence>
<dbReference type="InterPro" id="IPR036291">
    <property type="entry name" value="NAD(P)-bd_dom_sf"/>
</dbReference>
<evidence type="ECO:0000313" key="6">
    <source>
        <dbReference type="EMBL" id="OSM04037.1"/>
    </source>
</evidence>
<evidence type="ECO:0000313" key="7">
    <source>
        <dbReference type="Proteomes" id="UP000194003"/>
    </source>
</evidence>
<gene>
    <name evidence="6" type="primary">yefA</name>
    <name evidence="6" type="ORF">MAIT1_03705</name>
</gene>
<comment type="similarity">
    <text evidence="2">Belongs to the NAD(P)-dependent epimerase/dehydratase family. GDP-mannose 4,6-dehydratase subfamily.</text>
</comment>
<evidence type="ECO:0000256" key="2">
    <source>
        <dbReference type="ARBA" id="ARBA00009263"/>
    </source>
</evidence>
<keyword evidence="7" id="KW-1185">Reference proteome</keyword>
<dbReference type="SUPFAM" id="SSF51735">
    <property type="entry name" value="NAD(P)-binding Rossmann-fold domains"/>
    <property type="match status" value="1"/>
</dbReference>
<proteinExistence type="inferred from homology"/>
<accession>A0A1Y2K3S3</accession>
<evidence type="ECO:0000256" key="3">
    <source>
        <dbReference type="ARBA" id="ARBA00011989"/>
    </source>
</evidence>
<dbReference type="GO" id="GO:0042351">
    <property type="term" value="P:'de novo' GDP-L-fucose biosynthetic process"/>
    <property type="evidence" value="ECO:0007669"/>
    <property type="project" value="TreeGrafter"/>
</dbReference>
<comment type="cofactor">
    <cofactor evidence="1">
        <name>NADP(+)</name>
        <dbReference type="ChEBI" id="CHEBI:58349"/>
    </cofactor>
</comment>
<dbReference type="GO" id="GO:0008446">
    <property type="term" value="F:GDP-mannose 4,6-dehydratase activity"/>
    <property type="evidence" value="ECO:0007669"/>
    <property type="project" value="UniProtKB-EC"/>
</dbReference>
<evidence type="ECO:0000256" key="1">
    <source>
        <dbReference type="ARBA" id="ARBA00001937"/>
    </source>
</evidence>
<dbReference type="Proteomes" id="UP000194003">
    <property type="component" value="Unassembled WGS sequence"/>
</dbReference>
<dbReference type="EC" id="4.2.1.47" evidence="3"/>
<dbReference type="EMBL" id="LVJN01000019">
    <property type="protein sequence ID" value="OSM04037.1"/>
    <property type="molecule type" value="Genomic_DNA"/>
</dbReference>
<dbReference type="RefSeq" id="WP_085442151.1">
    <property type="nucleotide sequence ID" value="NZ_LVJN01000019.1"/>
</dbReference>
<organism evidence="6 7">
    <name type="scientific">Magnetofaba australis IT-1</name>
    <dbReference type="NCBI Taxonomy" id="1434232"/>
    <lineage>
        <taxon>Bacteria</taxon>
        <taxon>Pseudomonadati</taxon>
        <taxon>Pseudomonadota</taxon>
        <taxon>Magnetococcia</taxon>
        <taxon>Magnetococcales</taxon>
        <taxon>Magnetococcaceae</taxon>
        <taxon>Magnetofaba</taxon>
    </lineage>
</organism>
<reference evidence="6 7" key="1">
    <citation type="journal article" date="2016" name="BMC Genomics">
        <title>Combined genomic and structural analyses of a cultured magnetotactic bacterium reveals its niche adaptation to a dynamic environment.</title>
        <authorList>
            <person name="Araujo A.C."/>
            <person name="Morillo V."/>
            <person name="Cypriano J."/>
            <person name="Teixeira L.C."/>
            <person name="Leao P."/>
            <person name="Lyra S."/>
            <person name="Almeida L.G."/>
            <person name="Bazylinski D.A."/>
            <person name="Vasconcellos A.T."/>
            <person name="Abreu F."/>
            <person name="Lins U."/>
        </authorList>
    </citation>
    <scope>NUCLEOTIDE SEQUENCE [LARGE SCALE GENOMIC DNA]</scope>
    <source>
        <strain evidence="6 7">IT-1</strain>
    </source>
</reference>
<dbReference type="PANTHER" id="PTHR43715:SF1">
    <property type="entry name" value="GDP-MANNOSE 4,6 DEHYDRATASE"/>
    <property type="match status" value="1"/>
</dbReference>
<dbReference type="OrthoDB" id="9779041at2"/>
<dbReference type="PANTHER" id="PTHR43715">
    <property type="entry name" value="GDP-MANNOSE 4,6-DEHYDRATASE"/>
    <property type="match status" value="1"/>
</dbReference>
<dbReference type="STRING" id="1434232.MAIT1_03705"/>
<dbReference type="AlphaFoldDB" id="A0A1Y2K3S3"/>
<dbReference type="Gene3D" id="3.90.25.10">
    <property type="entry name" value="UDP-galactose 4-epimerase, domain 1"/>
    <property type="match status" value="1"/>
</dbReference>
<dbReference type="InterPro" id="IPR006368">
    <property type="entry name" value="GDP_Man_deHydtase"/>
</dbReference>
<evidence type="ECO:0000259" key="5">
    <source>
        <dbReference type="Pfam" id="PF16363"/>
    </source>
</evidence>
<comment type="caution">
    <text evidence="6">The sequence shown here is derived from an EMBL/GenBank/DDBJ whole genome shotgun (WGS) entry which is preliminary data.</text>
</comment>
<name>A0A1Y2K3S3_9PROT</name>
<dbReference type="InterPro" id="IPR016040">
    <property type="entry name" value="NAD(P)-bd_dom"/>
</dbReference>
<dbReference type="Pfam" id="PF16363">
    <property type="entry name" value="GDP_Man_Dehyd"/>
    <property type="match status" value="1"/>
</dbReference>
<protein>
    <recommendedName>
        <fullName evidence="3">GDP-mannose 4,6-dehydratase</fullName>
        <ecNumber evidence="3">4.2.1.47</ecNumber>
    </recommendedName>
</protein>
<dbReference type="Gene3D" id="3.40.50.720">
    <property type="entry name" value="NAD(P)-binding Rossmann-like Domain"/>
    <property type="match status" value="1"/>
</dbReference>
<feature type="domain" description="NAD(P)-binding" evidence="5">
    <location>
        <begin position="5"/>
        <end position="313"/>
    </location>
</feature>
<keyword evidence="4" id="KW-0456">Lyase</keyword>